<evidence type="ECO:0000313" key="2">
    <source>
        <dbReference type="EMBL" id="VDK22897.1"/>
    </source>
</evidence>
<feature type="compositionally biased region" description="Basic and acidic residues" evidence="1">
    <location>
        <begin position="48"/>
        <end position="60"/>
    </location>
</feature>
<evidence type="ECO:0000313" key="3">
    <source>
        <dbReference type="Proteomes" id="UP000267096"/>
    </source>
</evidence>
<organism evidence="4">
    <name type="scientific">Anisakis simplex</name>
    <name type="common">Herring worm</name>
    <dbReference type="NCBI Taxonomy" id="6269"/>
    <lineage>
        <taxon>Eukaryota</taxon>
        <taxon>Metazoa</taxon>
        <taxon>Ecdysozoa</taxon>
        <taxon>Nematoda</taxon>
        <taxon>Chromadorea</taxon>
        <taxon>Rhabditida</taxon>
        <taxon>Spirurina</taxon>
        <taxon>Ascaridomorpha</taxon>
        <taxon>Ascaridoidea</taxon>
        <taxon>Anisakidae</taxon>
        <taxon>Anisakis</taxon>
        <taxon>Anisakis simplex complex</taxon>
    </lineage>
</organism>
<dbReference type="AlphaFoldDB" id="A0A0M3J9E0"/>
<evidence type="ECO:0000313" key="4">
    <source>
        <dbReference type="WBParaSite" id="ASIM_0000420401-mRNA-1"/>
    </source>
</evidence>
<reference evidence="2 3" key="2">
    <citation type="submission" date="2018-11" db="EMBL/GenBank/DDBJ databases">
        <authorList>
            <consortium name="Pathogen Informatics"/>
        </authorList>
    </citation>
    <scope>NUCLEOTIDE SEQUENCE [LARGE SCALE GENOMIC DNA]</scope>
</reference>
<accession>A0A0M3J9E0</accession>
<protein>
    <submittedName>
        <fullName evidence="2 4">Uncharacterized protein</fullName>
    </submittedName>
</protein>
<feature type="compositionally biased region" description="Polar residues" evidence="1">
    <location>
        <begin position="7"/>
        <end position="18"/>
    </location>
</feature>
<sequence length="85" mass="9309">MSVASGAPTSEQTQTNDGNRVEPQIEYDTTEEHDPGTQATDHAVVTRPAEEVKCATESAKKPLIQEPVQDESNERPPKDIFDTDV</sequence>
<dbReference type="EMBL" id="UYRR01006704">
    <property type="protein sequence ID" value="VDK22897.1"/>
    <property type="molecule type" value="Genomic_DNA"/>
</dbReference>
<feature type="region of interest" description="Disordered" evidence="1">
    <location>
        <begin position="1"/>
        <end position="85"/>
    </location>
</feature>
<proteinExistence type="predicted"/>
<dbReference type="OrthoDB" id="5909582at2759"/>
<name>A0A0M3J9E0_ANISI</name>
<gene>
    <name evidence="2" type="ORF">ASIM_LOCUS4024</name>
</gene>
<dbReference type="WBParaSite" id="ASIM_0000420401-mRNA-1">
    <property type="protein sequence ID" value="ASIM_0000420401-mRNA-1"/>
    <property type="gene ID" value="ASIM_0000420401"/>
</dbReference>
<feature type="compositionally biased region" description="Basic and acidic residues" evidence="1">
    <location>
        <begin position="72"/>
        <end position="85"/>
    </location>
</feature>
<evidence type="ECO:0000256" key="1">
    <source>
        <dbReference type="SAM" id="MobiDB-lite"/>
    </source>
</evidence>
<reference evidence="4" key="1">
    <citation type="submission" date="2017-02" db="UniProtKB">
        <authorList>
            <consortium name="WormBaseParasite"/>
        </authorList>
    </citation>
    <scope>IDENTIFICATION</scope>
</reference>
<keyword evidence="3" id="KW-1185">Reference proteome</keyword>
<dbReference type="Proteomes" id="UP000267096">
    <property type="component" value="Unassembled WGS sequence"/>
</dbReference>